<feature type="domain" description="Bacterial Ig-like" evidence="3">
    <location>
        <begin position="1211"/>
        <end position="1292"/>
    </location>
</feature>
<feature type="domain" description="Bacterial Ig-like" evidence="3">
    <location>
        <begin position="3308"/>
        <end position="3380"/>
    </location>
</feature>
<feature type="domain" description="Bacterial Ig-like" evidence="3">
    <location>
        <begin position="2381"/>
        <end position="2464"/>
    </location>
</feature>
<feature type="region of interest" description="Disordered" evidence="1">
    <location>
        <begin position="825"/>
        <end position="845"/>
    </location>
</feature>
<name>A0A447UYC8_9ENTR</name>
<evidence type="ECO:0000313" key="5">
    <source>
        <dbReference type="EMBL" id="VEB95727.1"/>
    </source>
</evidence>
<dbReference type="Proteomes" id="UP000274122">
    <property type="component" value="Chromosome"/>
</dbReference>
<feature type="domain" description="Bacterial Ig-like" evidence="3">
    <location>
        <begin position="2283"/>
        <end position="2360"/>
    </location>
</feature>
<feature type="domain" description="Bacterial Ig-like" evidence="3">
    <location>
        <begin position="2490"/>
        <end position="2568"/>
    </location>
</feature>
<dbReference type="KEGG" id="clap:NCTC11466_00856"/>
<keyword evidence="5" id="KW-0326">Glycosidase</keyword>
<dbReference type="InterPro" id="IPR011045">
    <property type="entry name" value="N2O_reductase_N"/>
</dbReference>
<dbReference type="EMBL" id="LR134201">
    <property type="protein sequence ID" value="VEB95727.1"/>
    <property type="molecule type" value="Genomic_DNA"/>
</dbReference>
<feature type="domain" description="Bacterial Ig-like" evidence="3">
    <location>
        <begin position="3513"/>
        <end position="3594"/>
    </location>
</feature>
<dbReference type="InterPro" id="IPR055014">
    <property type="entry name" value="BapA_Bap-like_C"/>
</dbReference>
<dbReference type="InterPro" id="IPR048051">
    <property type="entry name" value="BapA-like_prefix-like"/>
</dbReference>
<dbReference type="Pfam" id="PF17936">
    <property type="entry name" value="Big_6"/>
    <property type="match status" value="13"/>
</dbReference>
<feature type="domain" description="Bacterial Ig-like" evidence="3">
    <location>
        <begin position="1504"/>
        <end position="1583"/>
    </location>
</feature>
<feature type="domain" description="Bacterial Ig-like" evidence="3">
    <location>
        <begin position="3190"/>
        <end position="3281"/>
    </location>
</feature>
<dbReference type="InterPro" id="IPR019960">
    <property type="entry name" value="T1SS_VCA0849"/>
</dbReference>
<feature type="domain" description="Bacterial Ig-like" evidence="3">
    <location>
        <begin position="2786"/>
        <end position="2866"/>
    </location>
</feature>
<feature type="domain" description="Bacterial Ig" evidence="2">
    <location>
        <begin position="726"/>
        <end position="809"/>
    </location>
</feature>
<dbReference type="GO" id="GO:0016162">
    <property type="term" value="F:cellulose 1,4-beta-cellobiosidase activity"/>
    <property type="evidence" value="ECO:0007669"/>
    <property type="project" value="UniProtKB-EC"/>
</dbReference>
<dbReference type="NCBIfam" id="NF045619">
    <property type="entry name" value="adhes_GNV_Cterm"/>
    <property type="match status" value="1"/>
</dbReference>
<feature type="domain" description="Bacterial Ig-like" evidence="3">
    <location>
        <begin position="2889"/>
        <end position="2968"/>
    </location>
</feature>
<dbReference type="Gene3D" id="3.30.420.430">
    <property type="match status" value="4"/>
</dbReference>
<evidence type="ECO:0000256" key="1">
    <source>
        <dbReference type="SAM" id="MobiDB-lite"/>
    </source>
</evidence>
<feature type="domain" description="Bacterial Ig-like" evidence="3">
    <location>
        <begin position="450"/>
        <end position="536"/>
    </location>
</feature>
<feature type="domain" description="Bacterial Ig-like" evidence="3">
    <location>
        <begin position="830"/>
        <end position="915"/>
    </location>
</feature>
<evidence type="ECO:0000259" key="4">
    <source>
        <dbReference type="Pfam" id="PF22783"/>
    </source>
</evidence>
<evidence type="ECO:0000313" key="6">
    <source>
        <dbReference type="Proteomes" id="UP000274122"/>
    </source>
</evidence>
<dbReference type="Pfam" id="PF22783">
    <property type="entry name" value="BapA_N"/>
    <property type="match status" value="1"/>
</dbReference>
<feature type="compositionally biased region" description="Polar residues" evidence="1">
    <location>
        <begin position="268"/>
        <end position="287"/>
    </location>
</feature>
<dbReference type="EC" id="3.2.1.91" evidence="5"/>
<feature type="domain" description="Bacterial Ig-like" evidence="3">
    <location>
        <begin position="261"/>
        <end position="348"/>
    </location>
</feature>
<feature type="domain" description="Bacterial Ig-like" evidence="3">
    <location>
        <begin position="3098"/>
        <end position="3177"/>
    </location>
</feature>
<dbReference type="NCBIfam" id="NF033677">
    <property type="entry name" value="biofilm_BapA_N"/>
    <property type="match status" value="1"/>
</dbReference>
<feature type="compositionally biased region" description="Polar residues" evidence="1">
    <location>
        <begin position="791"/>
        <end position="803"/>
    </location>
</feature>
<feature type="domain" description="Bacterial Ig-like" evidence="3">
    <location>
        <begin position="3406"/>
        <end position="3490"/>
    </location>
</feature>
<feature type="domain" description="Bacterial Ig-like" evidence="3">
    <location>
        <begin position="2996"/>
        <end position="3072"/>
    </location>
</feature>
<feature type="domain" description="Bacterial Ig" evidence="2">
    <location>
        <begin position="539"/>
        <end position="619"/>
    </location>
</feature>
<dbReference type="Pfam" id="PF19077">
    <property type="entry name" value="Big_13"/>
    <property type="match status" value="25"/>
</dbReference>
<dbReference type="NCBIfam" id="TIGR03661">
    <property type="entry name" value="T1SS_VCA0849"/>
    <property type="match status" value="1"/>
</dbReference>
<dbReference type="InterPro" id="IPR044016">
    <property type="entry name" value="Big_13"/>
</dbReference>
<feature type="domain" description="Bacterial Ig" evidence="2">
    <location>
        <begin position="3597"/>
        <end position="3677"/>
    </location>
</feature>
<feature type="domain" description="Bacterial Ig-like" evidence="3">
    <location>
        <begin position="1957"/>
        <end position="2038"/>
    </location>
</feature>
<feature type="domain" description="Bacterial Ig-like" evidence="3">
    <location>
        <begin position="3697"/>
        <end position="3782"/>
    </location>
</feature>
<feature type="domain" description="Bacterial Ig-like" evidence="3">
    <location>
        <begin position="640"/>
        <end position="724"/>
    </location>
</feature>
<proteinExistence type="predicted"/>
<feature type="domain" description="Bacterial Ig-like" evidence="3">
    <location>
        <begin position="2074"/>
        <end position="2150"/>
    </location>
</feature>
<protein>
    <submittedName>
        <fullName evidence="5">Exoglucanase B</fullName>
        <ecNumber evidence="5">3.2.1.91</ecNumber>
    </submittedName>
</protein>
<dbReference type="OrthoDB" id="8481600at2"/>
<feature type="domain" description="Bacterial Ig" evidence="2">
    <location>
        <begin position="918"/>
        <end position="998"/>
    </location>
</feature>
<feature type="domain" description="Bacterial Ig" evidence="2">
    <location>
        <begin position="3790"/>
        <end position="3863"/>
    </location>
</feature>
<dbReference type="NCBIfam" id="NF033510">
    <property type="entry name" value="Ca_tandemer"/>
    <property type="match status" value="36"/>
</dbReference>
<evidence type="ECO:0000259" key="3">
    <source>
        <dbReference type="Pfam" id="PF19077"/>
    </source>
</evidence>
<keyword evidence="6" id="KW-1185">Reference proteome</keyword>
<dbReference type="RefSeq" id="WP_126355049.1">
    <property type="nucleotide sequence ID" value="NZ_LR134201.1"/>
</dbReference>
<dbReference type="Gene3D" id="2.60.40.10">
    <property type="entry name" value="Immunoglobulins"/>
    <property type="match status" value="33"/>
</dbReference>
<feature type="domain" description="Bacterial Ig-like" evidence="3">
    <location>
        <begin position="1019"/>
        <end position="1103"/>
    </location>
</feature>
<feature type="compositionally biased region" description="Low complexity" evidence="1">
    <location>
        <begin position="145"/>
        <end position="156"/>
    </location>
</feature>
<dbReference type="InterPro" id="IPR010221">
    <property type="entry name" value="VCBS_dom"/>
</dbReference>
<feature type="domain" description="Bacterial Ig" evidence="2">
    <location>
        <begin position="1670"/>
        <end position="1753"/>
    </location>
</feature>
<evidence type="ECO:0000259" key="2">
    <source>
        <dbReference type="Pfam" id="PF17936"/>
    </source>
</evidence>
<feature type="region of interest" description="Disordered" evidence="1">
    <location>
        <begin position="260"/>
        <end position="287"/>
    </location>
</feature>
<feature type="domain" description="Bacterial Ig-like" evidence="3">
    <location>
        <begin position="2176"/>
        <end position="2247"/>
    </location>
</feature>
<dbReference type="Pfam" id="PF17963">
    <property type="entry name" value="Big_9"/>
    <property type="match status" value="2"/>
</dbReference>
<feature type="domain" description="Bacterial Ig" evidence="2">
    <location>
        <begin position="2580"/>
        <end position="2653"/>
    </location>
</feature>
<organism evidence="5 6">
    <name type="scientific">Cedecea lapagei</name>
    <dbReference type="NCBI Taxonomy" id="158823"/>
    <lineage>
        <taxon>Bacteria</taxon>
        <taxon>Pseudomonadati</taxon>
        <taxon>Pseudomonadota</taxon>
        <taxon>Gammaproteobacteria</taxon>
        <taxon>Enterobacterales</taxon>
        <taxon>Enterobacteriaceae</taxon>
        <taxon>Cedecea</taxon>
    </lineage>
</organism>
<keyword evidence="5" id="KW-0378">Hydrolase</keyword>
<reference evidence="5 6" key="1">
    <citation type="submission" date="2018-12" db="EMBL/GenBank/DDBJ databases">
        <authorList>
            <consortium name="Pathogen Informatics"/>
        </authorList>
    </citation>
    <scope>NUCLEOTIDE SEQUENCE [LARGE SCALE GENOMIC DNA]</scope>
    <source>
        <strain evidence="5 6">NCTC11466</strain>
    </source>
</reference>
<feature type="domain" description="Bacterial Ig" evidence="2">
    <location>
        <begin position="351"/>
        <end position="431"/>
    </location>
</feature>
<sequence length="4757" mass="472240">MPSISIISKLTGVKNNVEAAEVTLKGPSIVVLKIERGEIANITRSGQDMVIKLHSGETITIKNYYAFSEQGGSQLAQEGNDEVLWWVQNPEGVIHYEQIADINELMAATGASATGGAAWPWVLGGLAVAAGGAIAAASSGGGHSNSGSNPGNPGRPDVTPPPAPTGLSVSADGKTITGNAEAGSTITVKDANGNVIGTGTAGSDGSFTVTLTTPQVGGETLTATATDPSGNTGPGTTITAPNIALPGEPAITGIINDHPDAPNGGSVGNNSPTNDNTPTLQGTGQAGTTVHIYDNGVQIGTAVVDANGSWSFTPGTALTDGSHSFTVNATNERGESTTSPAYTITIDTNPPAPASELAISPDGATLTGHAEAGTTVTVKDSGGNVIGSATAGTDGGFTITLTAPQITGETLTVTATDPSGNTSPGTNITSPNIPLPDEPGITGVVNENPANGGNINNNASTNDTTPTIKGTGQAGTTVHIYDNGVQIGTVVVGAGGTWSFTPGTPLADGSHTFTATASNERGESASSPAYTVTIDTQPPSEATGLAVSPDGEVVTGHAEAGSTVTIKDPNGATVGTGTADSNGNITITLTTPQVDGETLTVVVTDPAGNNSPPANVTAPNVLPPVEPLITAVIDDVAPVTGNVGNNQATNDTTPTLQGTGQAGDTIHILANGAEIGTVKVGLDGTWSFTPQTPLGEGTYIFTATASNVRGDSSVSGSYTVTIDTTAPAEPTGLTVSADGATLTGNAEHGSTVTVKDANGNVIGTGTADPVTGAFTVILTTPQITGEILTVTATDPSGNTSPGTAITAPDIPLPNEPTITGLTNDNPGAPNGGNIGNNSPTNDTTPTLNGTGQAGTTIHIYDNGVQIGTVVVGAGGTWSFTPGTPLADGSHAFTATASNERGESAPSPAYTVTIDTQPPSEATGLAVSPDGEVVTGHAEAGSTVTIKDPNGVTVGTGTADSNGNITITLTTPQVDGETLTVVVTDPAGNNSPPANVTAPNVLPPVEPLITAVIDDVAPVTGNVGNNQATNDTTPTLQGSGQAGDTIHILANGAEIGTVKVGLDGTWSFTPQTPLGEGTYIFTATASNVRGDSSVSGSYTVTIDTTAPAEPTGLTVSADGATLTGNAEHGSTVTVKDADGNVIGTGTADPATGAFTVTLTTPQLDGGQISVVASDSAGNEGPAGIATAPFFPLPTVPVITEILDNVPPIVGPVQNNQPTNDQTPTLQGTGVAGETIHIFDNGSEIGTTLVLPGGTWSFTPGSILSDGPHSFTATASNIRGDSGSSASYTVVVDTVVNPPVLDQILDTVGSITGPVGNNGVTDDKKPVFSGTGEAGSTLTLFDNGLPIGQVIVGNDGKWSFTPALDLLDGPHAITLQQTDPAGNVSTVTVGPTFTVDTLPPLAVIVDAVSQDGTTVTGTGEIGATVTITTTGGVELGTTQVDGSGNFTVTLTPAQTHGEDLIAKVNDAAGNQGPNTPFEASNSGFPTVPVLVSVTDDVGPIQGPLTNGQATDDSRPTLSGTAEVGSTITIFDNGQPIGSTAVNPDGSWSFTPTQQLPDGPHSFTVTATNNSGTGGASAPFGVVVDTTAPLLPTGLAVSNDGATLTGTAEANSKVTITNASGTVLGTATADGTGHFSVTLNPPQLNGEVLTAKATDAAGNTGLGANVPAPDHTAPNPPTGLTVSADGLHVTGTAEPNSTVNVWDGNGNLIGTGVASGTGTFDISPLTPPQLNGETLMVTATDTANNISSPATVIAQDHTPPALPTNLTFNEDGSILTGKAEAGSTVKVTDAQGNPLGQGVAGPDGSFTITLTTPQANGEILAVNATDPAGNIGPNAPVTAPDITPPNIPLIGSVVDNVPDHTGNLNNGDLTNDDKPTLNGTAEANSIVKIYDNGNLIGTVNADGTGVWTFTPTTALGQGLHSLTVTATDAAGNASQPSAAFNINVDSIVPTAPTITLVNDDVGTVTGPVSNGGATNDPTPTISGSGEPGSTITVYDGLDVLGTTTVNGNGTWTFTPNPPLLQGPHAFTVTASDAAGNVTAHSAPWNIELITTLPTAPTIGEIVDNVNPDIGPVLPGGSTNDPQPVINGTAGANAVVKIYDGTTLIGTVTANGSGAWTFQPTQPLSEGSHTLNVYVTDAAGNTSSATTQIVIIDTAPPGAPSIDGALGNVANTQVTLVNGGSTQSTEPVFSGKGEIGATIKLYADGGTTPIGTATVDGSGNWTITPTAPLGSGTHVFTTTATDAAGNVGVPSSGFTLSVYATPPATPTAPTVTDNVPPVVGAVIPGGSTNDTTPTFSGTGVAGSTINVYDSVTGLIGTTTVRSDGTWSVTPSVPLGETAHTITVQVTDPAGNTSLPSAPITITVDLTAPAAPTIDNADDTVGPVLGTINSGGITDDTAPVFHGTGVTGDTITLYNGTTVIGTATVVGGVWSITPTTSLGNGTYSITAVQTDAAGNASGPSNTFTLTVDTTGVTAPVITEILDNVGIIQTPLVNGSVTDDPTPTFNGTGKAGSTITILDTNGTTVLGTTTVAADGTWNVTVSTLGTGQHDITVKITDTTGHTATTAPITITVDTTPPDAPFVIEPIVDLTGTSIVGTAEVNATIIIKNQAGDVLGTGVADPVIGNWVVTLSPPQHNGETLIVIAQDAAGNQSLETTFNAINVPSIVLPPTIDSVVDDVGPIKGNVGNGKSTDDTLPTLNGSGATGGATVHIFIDGVERGTTIANGDGTWTWDVTTALGQGTHTFAVTQTVLGVNSGLSPLYTIIVDTTPPPQPIIVSVVDDVIGGVVGPLTNGQATNDPKPTLSGTAEAGSTVNILDNGAIIGTVTANALGIWTFTPGTNLGEGSHTLTVTATDAAGNVSTPSTGFVVNVDTLPPATPVVVTVTNDITSQPITSGQPTNDNTPTFSGTAEAGTTLTFKDGNVIIGTVTVPVGGNWTFTPTVPLLDGSHNITVISTDAAGNVSGPTAGFNVVVDTVPPIVPIILSVVDDQTQPGTNLPLINGQLTKDTQPTLSGTAEANATITVKDGNTVLGTAQADALGVWTFTPPAPLGQGTHTLNVTATDAAGNVSNAASFGVNIDSVAPNPPVIVTVLDNTAPVLGPITNGQATNETRPSLSGTAEANAIIKVYSDGNLIGTTIANGSGAWSLTPVAALGNGDHTLTVTATDAAGNVSNPSNGFSLTVDTVAPNVPVISNVADAVGPITGNLSSGQVTDDTRPVLTGTAEGNATVSVYDNGVLLGTAQADAGGAWTFRPATALVNGGHALTVTATDAAGNVSLPSAPFNVVVDTIAPTQPIVVQAFDDVGPVQGPLVSGSSTDDTQPALSGTAEANSTIKIYDNGSLIGTITASALGAWSFTPGAALPLGQHVFTVTATDAAGNTSAASADFTLNIVSGTSNTPVLTSVVDDVVGGTVGPLNNGQATNDARPTLNGTADANSTIKIYDGGNLIGTVTANALGVWVFSPPTALANGSHTFTVTATNGAGVVSSPTAGFTIVVDTVAPNQPVITSVVDDVGPIVGPVGNNQPTDDTRPTLNGTSEANATVNIFDNGVLLGTTTANGSGVWTFTPTLPLPQGNHSFTVTATDAAGNVSTPSVPAGIVVDTVPPLAPTGLTVNATGTVVTGLAEANSTVTVTSATGTVLGTAKADGNGNFSITLSPAQTSAQPLLAFAQDAAGNIGVSASFTAPFTGVPGLPVITSVVDDVLPKTGVVGNGQSTNDTRPTINGTAEANATVKIYDNGALLATVTANASGIWTFTPTNALGEGAHAFTATATNANGTGAASLPASIIVDTIPPLIPTGVISADGSTITGVAEANSTVTITLPGGITVTGTANASGAFSITLPTRQIEGQSLSISAADAAGNVSPSLSITAPILPLSASSNAVELALTSNAEITTSHYSGYGVLLIGALGNVASVLGSNTAQVGFTIGSGATGHVTINAAATGVVLSLLNTLEIAIQKYDSATNSWTTVVDSSLPQFLNLLTLGATGVTLNLDGLGEGQYRVLSYNTSLLATGAVTNLAVTVEQTSAGVVSGTTTSTGNVITDPGPNGAVDNAPAGTVVTAVKDANGVNHAVGAGGLDLQGKYGTLHINQDGSYTYTLTNTSAAVLGRTENFTYTITHNGISDSAQLIVTLGNGAPANSVIATDNTGSLTFGTDVIAVDNGASKQTGLSVLSVGVGNVVNLNLLANMSNPILFDVADGSTRTMTLQASVGGVALLSTFDLYIYKFNVATQQYEQFQVQKTWLTAPLLGGSSGQLTVTLGGGDYLFLLMNASGVSLLTSYTLNILQDHTYAVDSLAASTTGNVMADDIAPAGSLLTAVNGVAVSATGTTTINGKFGTLTIDAHGNYTYTLKAGQGADGINTPDSFVYTVTAPNGDTGTASLNITATPHVVDAVNDISSIMAITSTQNTAAYASANVGSASWSTALLAPTHGNGSGTFTIADNTVLSGAALVFKVASGLALGGLSVTWTLSDGQGHTYTGTFSGGVLLGGTATIPVTDLHSGTWTLSYVGNMGPLSVGTITVTPTVTGTSNLLDSFTAQSTIVHGNLYDGTDSAGAADQLGSVHTLLTITGANGSTATLNPLTNSDAVATIQGQYGTLTIGIGGNYTYTLNPGVSPGSITNKEVFTYTLNDQNGHSDSATLTINMNPQIVSTAYGDIINGSSAYADTLVYHVLAGGANDGTGGNGSDVWKNFSLAQGDQIDIHDLLVGWNGQTSTLGNYLSVASVGNNTVISIDRDGTAGTFHSTTLVTLENVHTTLDELIQNNHIVA</sequence>
<feature type="domain" description="Bacterial Ig-like" evidence="3">
    <location>
        <begin position="2680"/>
        <end position="2761"/>
    </location>
</feature>
<gene>
    <name evidence="5" type="primary">cbhB</name>
    <name evidence="5" type="ORF">NCTC11466_00856</name>
</gene>
<feature type="domain" description="Bacterial Ig-like" evidence="3">
    <location>
        <begin position="1306"/>
        <end position="1395"/>
    </location>
</feature>
<feature type="domain" description="Bacterial Ig" evidence="2">
    <location>
        <begin position="1105"/>
        <end position="1187"/>
    </location>
</feature>
<dbReference type="InterPro" id="IPR041498">
    <property type="entry name" value="Big_6"/>
</dbReference>
<feature type="domain" description="Bacterial Ig" evidence="2">
    <location>
        <begin position="1757"/>
        <end position="1838"/>
    </location>
</feature>
<feature type="region of interest" description="Disordered" evidence="1">
    <location>
        <begin position="137"/>
        <end position="178"/>
    </location>
</feature>
<feature type="region of interest" description="Disordered" evidence="1">
    <location>
        <begin position="1965"/>
        <end position="1984"/>
    </location>
</feature>
<feature type="region of interest" description="Disordered" evidence="1">
    <location>
        <begin position="791"/>
        <end position="812"/>
    </location>
</feature>
<dbReference type="SUPFAM" id="SSF50974">
    <property type="entry name" value="Nitrous oxide reductase, N-terminal domain"/>
    <property type="match status" value="1"/>
</dbReference>
<feature type="domain" description="Bacterial Ig" evidence="2">
    <location>
        <begin position="161"/>
        <end position="241"/>
    </location>
</feature>
<feature type="domain" description="Biofilm-associated protein BapA-like prefix-like" evidence="4">
    <location>
        <begin position="1"/>
        <end position="121"/>
    </location>
</feature>
<feature type="domain" description="Bacterial Ig" evidence="2">
    <location>
        <begin position="1398"/>
        <end position="1478"/>
    </location>
</feature>
<dbReference type="NCBIfam" id="TIGR01965">
    <property type="entry name" value="VCBS_repeat"/>
    <property type="match status" value="2"/>
</dbReference>
<dbReference type="InterPro" id="IPR013783">
    <property type="entry name" value="Ig-like_fold"/>
</dbReference>
<feature type="domain" description="Bacterial Ig" evidence="2">
    <location>
        <begin position="1585"/>
        <end position="1667"/>
    </location>
</feature>
<accession>A0A447UYC8</accession>
<feature type="domain" description="Bacterial Ig-like" evidence="3">
    <location>
        <begin position="1855"/>
        <end position="1942"/>
    </location>
</feature>